<reference evidence="3 4" key="1">
    <citation type="submission" date="2019-03" db="EMBL/GenBank/DDBJ databases">
        <title>Genomics of glacier-inhabiting Cryobacterium strains.</title>
        <authorList>
            <person name="Liu Q."/>
            <person name="Xin Y.-H."/>
        </authorList>
    </citation>
    <scope>NUCLEOTIDE SEQUENCE [LARGE SCALE GENOMIC DNA]</scope>
    <source>
        <strain evidence="3 4">TMT2-48-2</strain>
    </source>
</reference>
<evidence type="ECO:0000313" key="4">
    <source>
        <dbReference type="Proteomes" id="UP000298433"/>
    </source>
</evidence>
<dbReference type="PANTHER" id="PTHR12277:SF81">
    <property type="entry name" value="PROTEIN ABHD13"/>
    <property type="match status" value="1"/>
</dbReference>
<dbReference type="PANTHER" id="PTHR12277">
    <property type="entry name" value="ALPHA/BETA HYDROLASE DOMAIN-CONTAINING PROTEIN"/>
    <property type="match status" value="1"/>
</dbReference>
<accession>A0A4R8XI41</accession>
<dbReference type="SUPFAM" id="SSF53474">
    <property type="entry name" value="alpha/beta-Hydrolases"/>
    <property type="match status" value="1"/>
</dbReference>
<dbReference type="Gene3D" id="3.40.50.1820">
    <property type="entry name" value="alpha/beta hydrolase"/>
    <property type="match status" value="1"/>
</dbReference>
<dbReference type="Pfam" id="PF00561">
    <property type="entry name" value="Abhydrolase_1"/>
    <property type="match status" value="1"/>
</dbReference>
<dbReference type="GO" id="GO:0016787">
    <property type="term" value="F:hydrolase activity"/>
    <property type="evidence" value="ECO:0007669"/>
    <property type="project" value="UniProtKB-KW"/>
</dbReference>
<keyword evidence="1" id="KW-0472">Membrane</keyword>
<keyword evidence="1" id="KW-1133">Transmembrane helix</keyword>
<dbReference type="OrthoDB" id="9796770at2"/>
<dbReference type="Proteomes" id="UP000298433">
    <property type="component" value="Unassembled WGS sequence"/>
</dbReference>
<keyword evidence="3" id="KW-0378">Hydrolase</keyword>
<organism evidence="3 4">
    <name type="scientific">Cryobacterium cheniae</name>
    <dbReference type="NCBI Taxonomy" id="1259262"/>
    <lineage>
        <taxon>Bacteria</taxon>
        <taxon>Bacillati</taxon>
        <taxon>Actinomycetota</taxon>
        <taxon>Actinomycetes</taxon>
        <taxon>Micrococcales</taxon>
        <taxon>Microbacteriaceae</taxon>
        <taxon>Cryobacterium</taxon>
    </lineage>
</organism>
<feature type="transmembrane region" description="Helical" evidence="1">
    <location>
        <begin position="21"/>
        <end position="43"/>
    </location>
</feature>
<dbReference type="InterPro" id="IPR029058">
    <property type="entry name" value="AB_hydrolase_fold"/>
</dbReference>
<dbReference type="InterPro" id="IPR000073">
    <property type="entry name" value="AB_hydrolase_1"/>
</dbReference>
<sequence>MVDVDGSGWAAWRFARRVRRVMVTAVSGLMFSVLVLVGILLWWSPGRPRPFLDADGSVLPGSISEKFHVNIDGVEQGMFIKGEDSSNPVLLYLHGGMPDYFLTQDYPTGLDEYFTVVWWEQRGSGLSYSSVVSPESVNPEQLVADTLSVTNYLRERFGHQKIYLMGHSGGTFIGIQAAAQAPELYHAYIGVAQMSDQLESEKLASAYMLQQLKDDGDAKMVRMLEEAPISDSVPLPESYLSVRDSAMHRLGIGTTHKMRSIVSGLLLPSFQNREYTLGEKINTWRGKIFSGDQLWNTLLSTDLTKKVTRLEIPVYFLHGVYDYTVSYPLAKSYFEQLDAPLKGFYTFTRSAHSPLFEEPRKMREIMQSDILTGSTGLADPT</sequence>
<feature type="domain" description="AB hydrolase-1" evidence="2">
    <location>
        <begin position="112"/>
        <end position="359"/>
    </location>
</feature>
<evidence type="ECO:0000256" key="1">
    <source>
        <dbReference type="SAM" id="Phobius"/>
    </source>
</evidence>
<proteinExistence type="predicted"/>
<evidence type="ECO:0000313" key="3">
    <source>
        <dbReference type="EMBL" id="TFC77109.1"/>
    </source>
</evidence>
<name>A0A4R8XI41_9MICO</name>
<dbReference type="AlphaFoldDB" id="A0A4R8XI41"/>
<evidence type="ECO:0000259" key="2">
    <source>
        <dbReference type="Pfam" id="PF00561"/>
    </source>
</evidence>
<keyword evidence="4" id="KW-1185">Reference proteome</keyword>
<keyword evidence="1" id="KW-0812">Transmembrane</keyword>
<dbReference type="EMBL" id="SOGN01000062">
    <property type="protein sequence ID" value="TFC77109.1"/>
    <property type="molecule type" value="Genomic_DNA"/>
</dbReference>
<comment type="caution">
    <text evidence="3">The sequence shown here is derived from an EMBL/GenBank/DDBJ whole genome shotgun (WGS) entry which is preliminary data.</text>
</comment>
<protein>
    <submittedName>
        <fullName evidence="3">Alpha/beta hydrolase</fullName>
    </submittedName>
</protein>
<gene>
    <name evidence="3" type="ORF">E3T23_13750</name>
</gene>